<evidence type="ECO:0000256" key="2">
    <source>
        <dbReference type="ARBA" id="ARBA00005684"/>
    </source>
</evidence>
<dbReference type="InterPro" id="IPR003385">
    <property type="entry name" value="Glyco_hydro_77"/>
</dbReference>
<evidence type="ECO:0000256" key="7">
    <source>
        <dbReference type="ARBA" id="ARBA00023277"/>
    </source>
</evidence>
<dbReference type="PANTHER" id="PTHR32438:SF5">
    <property type="entry name" value="4-ALPHA-GLUCANOTRANSFERASE DPE1, CHLOROPLASTIC_AMYLOPLASTIC"/>
    <property type="match status" value="1"/>
</dbReference>
<dbReference type="Gene3D" id="3.20.20.80">
    <property type="entry name" value="Glycosidases"/>
    <property type="match status" value="1"/>
</dbReference>
<evidence type="ECO:0000256" key="1">
    <source>
        <dbReference type="ARBA" id="ARBA00000439"/>
    </source>
</evidence>
<dbReference type="AlphaFoldDB" id="A0A9D1AES8"/>
<organism evidence="12 13">
    <name type="scientific">Candidatus Choladousia intestinavium</name>
    <dbReference type="NCBI Taxonomy" id="2840727"/>
    <lineage>
        <taxon>Bacteria</taxon>
        <taxon>Bacillati</taxon>
        <taxon>Bacillota</taxon>
        <taxon>Clostridia</taxon>
        <taxon>Lachnospirales</taxon>
        <taxon>Lachnospiraceae</taxon>
        <taxon>Lachnospiraceae incertae sedis</taxon>
        <taxon>Candidatus Choladousia</taxon>
    </lineage>
</organism>
<dbReference type="SUPFAM" id="SSF51445">
    <property type="entry name" value="(Trans)glycosidases"/>
    <property type="match status" value="1"/>
</dbReference>
<accession>A0A9D1AES8</accession>
<dbReference type="Proteomes" id="UP000886757">
    <property type="component" value="Unassembled WGS sequence"/>
</dbReference>
<dbReference type="EMBL" id="DVGK01000160">
    <property type="protein sequence ID" value="HIR14927.1"/>
    <property type="molecule type" value="Genomic_DNA"/>
</dbReference>
<reference evidence="12" key="1">
    <citation type="submission" date="2020-10" db="EMBL/GenBank/DDBJ databases">
        <authorList>
            <person name="Gilroy R."/>
        </authorList>
    </citation>
    <scope>NUCLEOTIDE SEQUENCE</scope>
    <source>
        <strain evidence="12">ChiSjej4B22-8148</strain>
    </source>
</reference>
<keyword evidence="5 10" id="KW-0328">Glycosyltransferase</keyword>
<evidence type="ECO:0000256" key="3">
    <source>
        <dbReference type="ARBA" id="ARBA00012560"/>
    </source>
</evidence>
<dbReference type="Pfam" id="PF02446">
    <property type="entry name" value="Glyco_hydro_77"/>
    <property type="match status" value="1"/>
</dbReference>
<keyword evidence="6 10" id="KW-0808">Transferase</keyword>
<evidence type="ECO:0000256" key="10">
    <source>
        <dbReference type="RuleBase" id="RU361207"/>
    </source>
</evidence>
<proteinExistence type="inferred from homology"/>
<dbReference type="InterPro" id="IPR017853">
    <property type="entry name" value="GH"/>
</dbReference>
<dbReference type="GO" id="GO:0005975">
    <property type="term" value="P:carbohydrate metabolic process"/>
    <property type="evidence" value="ECO:0007669"/>
    <property type="project" value="InterPro"/>
</dbReference>
<dbReference type="NCBIfam" id="NF011079">
    <property type="entry name" value="PRK14508.1-2"/>
    <property type="match status" value="1"/>
</dbReference>
<name>A0A9D1AES8_9FIRM</name>
<keyword evidence="7 10" id="KW-0119">Carbohydrate metabolism</keyword>
<protein>
    <recommendedName>
        <fullName evidence="4 10">4-alpha-glucanotransferase</fullName>
        <ecNumber evidence="3 10">2.4.1.25</ecNumber>
    </recommendedName>
    <alternativeName>
        <fullName evidence="8 10">Amylomaltase</fullName>
    </alternativeName>
    <alternativeName>
        <fullName evidence="9 10">Disproportionating enzyme</fullName>
    </alternativeName>
</protein>
<dbReference type="GO" id="GO:0004134">
    <property type="term" value="F:4-alpha-glucanotransferase activity"/>
    <property type="evidence" value="ECO:0007669"/>
    <property type="project" value="UniProtKB-EC"/>
</dbReference>
<evidence type="ECO:0000313" key="13">
    <source>
        <dbReference type="Proteomes" id="UP000886757"/>
    </source>
</evidence>
<comment type="similarity">
    <text evidence="2 10">Belongs to the disproportionating enzyme family.</text>
</comment>
<feature type="region of interest" description="Disordered" evidence="11">
    <location>
        <begin position="1"/>
        <end position="21"/>
    </location>
</feature>
<evidence type="ECO:0000256" key="6">
    <source>
        <dbReference type="ARBA" id="ARBA00022679"/>
    </source>
</evidence>
<dbReference type="EC" id="2.4.1.25" evidence="3 10"/>
<comment type="caution">
    <text evidence="12">The sequence shown here is derived from an EMBL/GenBank/DDBJ whole genome shotgun (WGS) entry which is preliminary data.</text>
</comment>
<evidence type="ECO:0000313" key="12">
    <source>
        <dbReference type="EMBL" id="HIR14927.1"/>
    </source>
</evidence>
<evidence type="ECO:0000256" key="11">
    <source>
        <dbReference type="SAM" id="MobiDB-lite"/>
    </source>
</evidence>
<dbReference type="PANTHER" id="PTHR32438">
    <property type="entry name" value="4-ALPHA-GLUCANOTRANSFERASE DPE1, CHLOROPLASTIC/AMYLOPLASTIC"/>
    <property type="match status" value="1"/>
</dbReference>
<sequence length="514" mass="59593">MDTKLNTPQEEITAPSPSARKRMSGILLHPTSLPSPYGIGDLGDGAYHFVDFLEKTGQHLWQTLPLGPTGFGDSPYQSFSAFAGQPLLISPAKLMEEQLLTREDLEDMPQWDPKKVDYGEVILFKTKLLKKAWSAFHHTPDKTLLEEYEQFCLEEKDWLEDYSFFMAVKDAHEGCWWLDWEDELIHPDAGTRKRWSEKLKYEIGYYNFIQFMFQRQWLELKEYANEREIEIIGDIPIFVALDSVDVWANKKLFQLDTKGHPTCVAGVPPDYFSATGQLWGNPLYDWKYHKETGYQWWIARIRRQLALTDYLRIDHFRGFEAYWSVPAGEETAINGSWIKGPGRDLFLAMEQAFEGELPIFAEDLGIITPEVEHLRDSLGFPGMKVLQFGFGDMNDQNYVPHFYTSCNCICYTGTHDNDTTMGWYQEQPEIIKDRIRRYGNTDGNLVSLDFIRFCLGSIARYALFPLQDLLTLGSEARMNTPGVAANNWAFRYEEEDLTPERVQWLLKTTKLYGR</sequence>
<comment type="catalytic activity">
    <reaction evidence="1 10">
        <text>Transfers a segment of a (1-&gt;4)-alpha-D-glucan to a new position in an acceptor, which may be glucose or a (1-&gt;4)-alpha-D-glucan.</text>
        <dbReference type="EC" id="2.4.1.25"/>
    </reaction>
</comment>
<feature type="compositionally biased region" description="Polar residues" evidence="11">
    <location>
        <begin position="1"/>
        <end position="10"/>
    </location>
</feature>
<evidence type="ECO:0000256" key="5">
    <source>
        <dbReference type="ARBA" id="ARBA00022676"/>
    </source>
</evidence>
<evidence type="ECO:0000256" key="8">
    <source>
        <dbReference type="ARBA" id="ARBA00031423"/>
    </source>
</evidence>
<evidence type="ECO:0000256" key="4">
    <source>
        <dbReference type="ARBA" id="ARBA00020295"/>
    </source>
</evidence>
<evidence type="ECO:0000256" key="9">
    <source>
        <dbReference type="ARBA" id="ARBA00031501"/>
    </source>
</evidence>
<dbReference type="NCBIfam" id="NF011080">
    <property type="entry name" value="PRK14508.1-3"/>
    <property type="match status" value="1"/>
</dbReference>
<reference evidence="12" key="2">
    <citation type="journal article" date="2021" name="PeerJ">
        <title>Extensive microbial diversity within the chicken gut microbiome revealed by metagenomics and culture.</title>
        <authorList>
            <person name="Gilroy R."/>
            <person name="Ravi A."/>
            <person name="Getino M."/>
            <person name="Pursley I."/>
            <person name="Horton D.L."/>
            <person name="Alikhan N.F."/>
            <person name="Baker D."/>
            <person name="Gharbi K."/>
            <person name="Hall N."/>
            <person name="Watson M."/>
            <person name="Adriaenssens E.M."/>
            <person name="Foster-Nyarko E."/>
            <person name="Jarju S."/>
            <person name="Secka A."/>
            <person name="Antonio M."/>
            <person name="Oren A."/>
            <person name="Chaudhuri R.R."/>
            <person name="La Ragione R."/>
            <person name="Hildebrand F."/>
            <person name="Pallen M.J."/>
        </authorList>
    </citation>
    <scope>NUCLEOTIDE SEQUENCE</scope>
    <source>
        <strain evidence="12">ChiSjej4B22-8148</strain>
    </source>
</reference>
<gene>
    <name evidence="12" type="primary">malQ</name>
    <name evidence="12" type="ORF">IAB31_13510</name>
</gene>
<dbReference type="NCBIfam" id="TIGR00217">
    <property type="entry name" value="malQ"/>
    <property type="match status" value="1"/>
</dbReference>